<keyword evidence="11 12" id="KW-0472">Membrane</keyword>
<keyword evidence="14" id="KW-1185">Reference proteome</keyword>
<evidence type="ECO:0000256" key="1">
    <source>
        <dbReference type="ARBA" id="ARBA00004651"/>
    </source>
</evidence>
<dbReference type="GO" id="GO:0070069">
    <property type="term" value="C:cytochrome complex"/>
    <property type="evidence" value="ECO:0007669"/>
    <property type="project" value="TreeGrafter"/>
</dbReference>
<evidence type="ECO:0000313" key="13">
    <source>
        <dbReference type="EMBL" id="RDB37122.1"/>
    </source>
</evidence>
<keyword evidence="4" id="KW-1003">Cell membrane</keyword>
<proteinExistence type="inferred from homology"/>
<dbReference type="PANTHER" id="PTHR43141">
    <property type="entry name" value="CYTOCHROME BD2 SUBUNIT II"/>
    <property type="match status" value="1"/>
</dbReference>
<evidence type="ECO:0000256" key="8">
    <source>
        <dbReference type="ARBA" id="ARBA00022982"/>
    </source>
</evidence>
<evidence type="ECO:0000256" key="12">
    <source>
        <dbReference type="SAM" id="Phobius"/>
    </source>
</evidence>
<reference evidence="13" key="1">
    <citation type="submission" date="2018-04" db="EMBL/GenBank/DDBJ databases">
        <title>Draft genome sequence of the Candidatus Spirobacillus cienkowskii, a pathogen of freshwater Daphnia species, reconstructed from hemolymph metagenomic reads.</title>
        <authorList>
            <person name="Bresciani L."/>
            <person name="Lemos L.N."/>
            <person name="Wale N."/>
            <person name="Lin J.Y."/>
            <person name="Fernandes G.R."/>
            <person name="Duffy M.A."/>
            <person name="Rodrigues J.M."/>
        </authorList>
    </citation>
    <scope>NUCLEOTIDE SEQUENCE [LARGE SCALE GENOMIC DNA]</scope>
    <source>
        <strain evidence="13">Binning01</strain>
    </source>
</reference>
<keyword evidence="10" id="KW-0408">Iron</keyword>
<feature type="transmembrane region" description="Helical" evidence="12">
    <location>
        <begin position="56"/>
        <end position="74"/>
    </location>
</feature>
<evidence type="ECO:0000256" key="9">
    <source>
        <dbReference type="ARBA" id="ARBA00022989"/>
    </source>
</evidence>
<keyword evidence="8" id="KW-0249">Electron transport</keyword>
<dbReference type="GO" id="GO:0005886">
    <property type="term" value="C:plasma membrane"/>
    <property type="evidence" value="ECO:0007669"/>
    <property type="project" value="UniProtKB-SubCell"/>
</dbReference>
<evidence type="ECO:0000313" key="14">
    <source>
        <dbReference type="Proteomes" id="UP000253934"/>
    </source>
</evidence>
<evidence type="ECO:0000256" key="3">
    <source>
        <dbReference type="ARBA" id="ARBA00022448"/>
    </source>
</evidence>
<dbReference type="GO" id="GO:0019646">
    <property type="term" value="P:aerobic electron transport chain"/>
    <property type="evidence" value="ECO:0007669"/>
    <property type="project" value="TreeGrafter"/>
</dbReference>
<keyword evidence="7" id="KW-0479">Metal-binding</keyword>
<dbReference type="PIRSF" id="PIRSF000267">
    <property type="entry name" value="Cyt_oxidse_sub2"/>
    <property type="match status" value="1"/>
</dbReference>
<dbReference type="GO" id="GO:0046872">
    <property type="term" value="F:metal ion binding"/>
    <property type="evidence" value="ECO:0007669"/>
    <property type="project" value="UniProtKB-KW"/>
</dbReference>
<evidence type="ECO:0000256" key="5">
    <source>
        <dbReference type="ARBA" id="ARBA00022617"/>
    </source>
</evidence>
<dbReference type="InterPro" id="IPR003317">
    <property type="entry name" value="Cyt-d_oxidase_su2"/>
</dbReference>
<protein>
    <submittedName>
        <fullName evidence="13">Cytochrome d ubiquinol oxidase subunit II</fullName>
    </submittedName>
</protein>
<name>A0A369KU44_9BACT</name>
<feature type="transmembrane region" description="Helical" evidence="12">
    <location>
        <begin position="193"/>
        <end position="215"/>
    </location>
</feature>
<comment type="similarity">
    <text evidence="2">Belongs to the cytochrome ubiquinol oxidase subunit 2 family.</text>
</comment>
<comment type="subcellular location">
    <subcellularLocation>
        <location evidence="1">Cell membrane</location>
        <topology evidence="1">Multi-pass membrane protein</topology>
    </subcellularLocation>
</comment>
<feature type="transmembrane region" description="Helical" evidence="12">
    <location>
        <begin position="118"/>
        <end position="140"/>
    </location>
</feature>
<evidence type="ECO:0000256" key="10">
    <source>
        <dbReference type="ARBA" id="ARBA00023004"/>
    </source>
</evidence>
<feature type="transmembrane region" description="Helical" evidence="12">
    <location>
        <begin position="256"/>
        <end position="280"/>
    </location>
</feature>
<feature type="transmembrane region" description="Helical" evidence="12">
    <location>
        <begin position="160"/>
        <end position="181"/>
    </location>
</feature>
<feature type="transmembrane region" description="Helical" evidence="12">
    <location>
        <begin position="6"/>
        <end position="35"/>
    </location>
</feature>
<dbReference type="Pfam" id="PF02322">
    <property type="entry name" value="Cyt_bd_oxida_II"/>
    <property type="match status" value="1"/>
</dbReference>
<feature type="transmembrane region" description="Helical" evidence="12">
    <location>
        <begin position="307"/>
        <end position="327"/>
    </location>
</feature>
<dbReference type="GO" id="GO:0016682">
    <property type="term" value="F:oxidoreductase activity, acting on diphenols and related substances as donors, oxygen as acceptor"/>
    <property type="evidence" value="ECO:0007669"/>
    <property type="project" value="TreeGrafter"/>
</dbReference>
<gene>
    <name evidence="13" type="primary">cydB</name>
    <name evidence="13" type="ORF">DCC88_01625</name>
</gene>
<organism evidence="13 14">
    <name type="scientific">Spirobacillus cienkowskii</name>
    <dbReference type="NCBI Taxonomy" id="495820"/>
    <lineage>
        <taxon>Bacteria</taxon>
        <taxon>Pseudomonadati</taxon>
        <taxon>Bdellovibrionota</taxon>
        <taxon>Oligoflexia</taxon>
        <taxon>Silvanigrellales</taxon>
        <taxon>Spirobacillus</taxon>
    </lineage>
</organism>
<evidence type="ECO:0000256" key="6">
    <source>
        <dbReference type="ARBA" id="ARBA00022692"/>
    </source>
</evidence>
<dbReference type="GO" id="GO:0009055">
    <property type="term" value="F:electron transfer activity"/>
    <property type="evidence" value="ECO:0007669"/>
    <property type="project" value="TreeGrafter"/>
</dbReference>
<feature type="transmembrane region" description="Helical" evidence="12">
    <location>
        <begin position="80"/>
        <end position="97"/>
    </location>
</feature>
<evidence type="ECO:0000256" key="11">
    <source>
        <dbReference type="ARBA" id="ARBA00023136"/>
    </source>
</evidence>
<dbReference type="NCBIfam" id="TIGR00203">
    <property type="entry name" value="cydB"/>
    <property type="match status" value="1"/>
</dbReference>
<evidence type="ECO:0000256" key="7">
    <source>
        <dbReference type="ARBA" id="ARBA00022723"/>
    </source>
</evidence>
<dbReference type="PANTHER" id="PTHR43141:SF5">
    <property type="entry name" value="CYTOCHROME BD-I UBIQUINOL OXIDASE SUBUNIT 2"/>
    <property type="match status" value="1"/>
</dbReference>
<dbReference type="AlphaFoldDB" id="A0A369KU44"/>
<keyword evidence="5" id="KW-0349">Heme</keyword>
<dbReference type="Proteomes" id="UP000253934">
    <property type="component" value="Unassembled WGS sequence"/>
</dbReference>
<accession>A0A369KU44</accession>
<keyword evidence="6 12" id="KW-0812">Transmembrane</keyword>
<feature type="transmembrane region" description="Helical" evidence="12">
    <location>
        <begin position="227"/>
        <end position="244"/>
    </location>
</feature>
<evidence type="ECO:0000256" key="4">
    <source>
        <dbReference type="ARBA" id="ARBA00022475"/>
    </source>
</evidence>
<keyword evidence="3" id="KW-0813">Transport</keyword>
<sequence length="338" mass="37952">MDLQIFWFVSLGILLAGYAILDGFDLGVGILHFIAKTDHERRLFLNSIGPFWDGNEVWLVTFGGALFAAFPDAYATAFSGFYLLFMLLLWALIFRAVSIEFRSKYDGLIWRTSWDVGFSIASILATFLFGVAVGNCMRGIPVGADKEFIGSLFDLLNPYSIVIGVLAVATFTMHGSIYLYLKLEGELRERVHRVMWHTFGCFIVCYIFATIYTLVHEPRSIHNFAQYPWLWSIVVINVLAIANIPRAIFLAKPGYAFLSSCVTLIAFTALFGAALFPNLITSSIAAEYSLTIFNSSSTQKTLQIMKIIAFCGMPFVLSYTAIIYWVFRGKVKLGKFSY</sequence>
<evidence type="ECO:0000256" key="2">
    <source>
        <dbReference type="ARBA" id="ARBA00007543"/>
    </source>
</evidence>
<keyword evidence="9 12" id="KW-1133">Transmembrane helix</keyword>
<dbReference type="EMBL" id="QOVW01000008">
    <property type="protein sequence ID" value="RDB37122.1"/>
    <property type="molecule type" value="Genomic_DNA"/>
</dbReference>
<comment type="caution">
    <text evidence="13">The sequence shown here is derived from an EMBL/GenBank/DDBJ whole genome shotgun (WGS) entry which is preliminary data.</text>
</comment>